<evidence type="ECO:0000313" key="1">
    <source>
        <dbReference type="EMBL" id="MFB9680591.1"/>
    </source>
</evidence>
<dbReference type="InterPro" id="IPR019646">
    <property type="entry name" value="Aminoglyc_AdlTrfase"/>
</dbReference>
<reference evidence="1 2" key="1">
    <citation type="submission" date="2024-09" db="EMBL/GenBank/DDBJ databases">
        <authorList>
            <person name="Sun Q."/>
            <person name="Mori K."/>
        </authorList>
    </citation>
    <scope>NUCLEOTIDE SEQUENCE [LARGE SCALE GENOMIC DNA]</scope>
    <source>
        <strain evidence="1 2">JCM 3028</strain>
    </source>
</reference>
<gene>
    <name evidence="1" type="ORF">ACFFRH_34380</name>
</gene>
<name>A0ABV5TP03_9ACTN</name>
<dbReference type="EMBL" id="JBHMBS010000024">
    <property type="protein sequence ID" value="MFB9680591.1"/>
    <property type="molecule type" value="Genomic_DNA"/>
</dbReference>
<evidence type="ECO:0000313" key="2">
    <source>
        <dbReference type="Proteomes" id="UP001589610"/>
    </source>
</evidence>
<proteinExistence type="predicted"/>
<protein>
    <submittedName>
        <fullName evidence="1">Nucleotidyltransferase domain-containing protein</fullName>
    </submittedName>
</protein>
<organism evidence="1 2">
    <name type="scientific">Streptosporangium vulgare</name>
    <dbReference type="NCBI Taxonomy" id="46190"/>
    <lineage>
        <taxon>Bacteria</taxon>
        <taxon>Bacillati</taxon>
        <taxon>Actinomycetota</taxon>
        <taxon>Actinomycetes</taxon>
        <taxon>Streptosporangiales</taxon>
        <taxon>Streptosporangiaceae</taxon>
        <taxon>Streptosporangium</taxon>
    </lineage>
</organism>
<accession>A0ABV5TP03</accession>
<dbReference type="Pfam" id="PF10706">
    <property type="entry name" value="Aminoglyc_resit"/>
    <property type="match status" value="1"/>
</dbReference>
<keyword evidence="2" id="KW-1185">Reference proteome</keyword>
<sequence>MPRTETPWGPWEPAPPAEVVELFRELGTPWWIGGGYAIELEVGHAYREHADIDVGLLRRDQAAARGLLAGWDCWAAEPPGTLRRWPPDETLPAGVHDIWVREDPEGPWRIQLMLDEADGHDWVYRRDPRIRRPLAAFTVAEDGFSRIAPEIQLLYKAKGRRPKDELDFTEVLPRLDETRRAWLDEALATEHGTHPWRERLRLRG</sequence>
<comment type="caution">
    <text evidence="1">The sequence shown here is derived from an EMBL/GenBank/DDBJ whole genome shotgun (WGS) entry which is preliminary data.</text>
</comment>
<dbReference type="Gene3D" id="3.30.460.40">
    <property type="match status" value="1"/>
</dbReference>
<dbReference type="Proteomes" id="UP001589610">
    <property type="component" value="Unassembled WGS sequence"/>
</dbReference>
<dbReference type="RefSeq" id="WP_386161561.1">
    <property type="nucleotide sequence ID" value="NZ_JBHMBS010000024.1"/>
</dbReference>